<evidence type="ECO:0000313" key="7">
    <source>
        <dbReference type="EnsemblMetazoa" id="AALB006632-PA"/>
    </source>
</evidence>
<dbReference type="RefSeq" id="XP_035788821.1">
    <property type="nucleotide sequence ID" value="XM_035932928.1"/>
</dbReference>
<dbReference type="EnsemblMetazoa" id="AALB006632-RA">
    <property type="protein sequence ID" value="AALB006632-PA"/>
    <property type="gene ID" value="AALB006632"/>
</dbReference>
<evidence type="ECO:0000313" key="8">
    <source>
        <dbReference type="Proteomes" id="UP000069272"/>
    </source>
</evidence>
<protein>
    <submittedName>
        <fullName evidence="7">Uncharacterized protein</fullName>
    </submittedName>
</protein>
<feature type="compositionally biased region" description="Acidic residues" evidence="6">
    <location>
        <begin position="108"/>
        <end position="119"/>
    </location>
</feature>
<dbReference type="FunFam" id="4.10.280.10:FF:000010">
    <property type="entry name" value="Scleraxis bHLH transcription factor"/>
    <property type="match status" value="1"/>
</dbReference>
<feature type="compositionally biased region" description="Basic and acidic residues" evidence="6">
    <location>
        <begin position="24"/>
        <end position="37"/>
    </location>
</feature>
<evidence type="ECO:0000256" key="3">
    <source>
        <dbReference type="ARBA" id="ARBA00023125"/>
    </source>
</evidence>
<dbReference type="Proteomes" id="UP000069272">
    <property type="component" value="Chromosome X"/>
</dbReference>
<dbReference type="PROSITE" id="PS50888">
    <property type="entry name" value="BHLH"/>
    <property type="match status" value="1"/>
</dbReference>
<dbReference type="GeneID" id="118465046"/>
<dbReference type="InterPro" id="IPR050283">
    <property type="entry name" value="E-box_TF_Regulators"/>
</dbReference>
<evidence type="ECO:0000256" key="1">
    <source>
        <dbReference type="ARBA" id="ARBA00004123"/>
    </source>
</evidence>
<evidence type="ECO:0000256" key="6">
    <source>
        <dbReference type="SAM" id="MobiDB-lite"/>
    </source>
</evidence>
<evidence type="ECO:0000256" key="2">
    <source>
        <dbReference type="ARBA" id="ARBA00023015"/>
    </source>
</evidence>
<proteinExistence type="predicted"/>
<dbReference type="PANTHER" id="PTHR23349">
    <property type="entry name" value="BASIC HELIX-LOOP-HELIX TRANSCRIPTION FACTOR, TWIST"/>
    <property type="match status" value="1"/>
</dbReference>
<comment type="subcellular location">
    <subcellularLocation>
        <location evidence="1">Nucleus</location>
    </subcellularLocation>
</comment>
<dbReference type="GO" id="GO:0005634">
    <property type="term" value="C:nucleus"/>
    <property type="evidence" value="ECO:0007669"/>
    <property type="project" value="UniProtKB-SubCell"/>
</dbReference>
<dbReference type="KEGG" id="aali:118465046"/>
<dbReference type="GO" id="GO:0000981">
    <property type="term" value="F:DNA-binding transcription factor activity, RNA polymerase II-specific"/>
    <property type="evidence" value="ECO:0007669"/>
    <property type="project" value="TreeGrafter"/>
</dbReference>
<organism evidence="7 8">
    <name type="scientific">Anopheles albimanus</name>
    <name type="common">New world malaria mosquito</name>
    <dbReference type="NCBI Taxonomy" id="7167"/>
    <lineage>
        <taxon>Eukaryota</taxon>
        <taxon>Metazoa</taxon>
        <taxon>Ecdysozoa</taxon>
        <taxon>Arthropoda</taxon>
        <taxon>Hexapoda</taxon>
        <taxon>Insecta</taxon>
        <taxon>Pterygota</taxon>
        <taxon>Neoptera</taxon>
        <taxon>Endopterygota</taxon>
        <taxon>Diptera</taxon>
        <taxon>Nematocera</taxon>
        <taxon>Culicoidea</taxon>
        <taxon>Culicidae</taxon>
        <taxon>Anophelinae</taxon>
        <taxon>Anopheles</taxon>
    </lineage>
</organism>
<keyword evidence="8" id="KW-1185">Reference proteome</keyword>
<dbReference type="SUPFAM" id="SSF47459">
    <property type="entry name" value="HLH, helix-loop-helix DNA-binding domain"/>
    <property type="match status" value="1"/>
</dbReference>
<keyword evidence="5" id="KW-0539">Nucleus</keyword>
<dbReference type="InterPro" id="IPR011598">
    <property type="entry name" value="bHLH_dom"/>
</dbReference>
<dbReference type="VEuPathDB" id="VectorBase:AALB006632"/>
<evidence type="ECO:0000256" key="5">
    <source>
        <dbReference type="ARBA" id="ARBA00023242"/>
    </source>
</evidence>
<reference evidence="7" key="2">
    <citation type="submission" date="2022-08" db="UniProtKB">
        <authorList>
            <consortium name="EnsemblMetazoa"/>
        </authorList>
    </citation>
    <scope>IDENTIFICATION</scope>
    <source>
        <strain evidence="7">STECLA/ALBI9_A</strain>
    </source>
</reference>
<dbReference type="GO" id="GO:0046983">
    <property type="term" value="F:protein dimerization activity"/>
    <property type="evidence" value="ECO:0007669"/>
    <property type="project" value="InterPro"/>
</dbReference>
<feature type="region of interest" description="Disordered" evidence="6">
    <location>
        <begin position="95"/>
        <end position="119"/>
    </location>
</feature>
<name>A0A182FJD7_ANOAL</name>
<dbReference type="Pfam" id="PF00010">
    <property type="entry name" value="HLH"/>
    <property type="match status" value="1"/>
</dbReference>
<dbReference type="InterPro" id="IPR036638">
    <property type="entry name" value="HLH_DNA-bd_sf"/>
</dbReference>
<dbReference type="GO" id="GO:0000977">
    <property type="term" value="F:RNA polymerase II transcription regulatory region sequence-specific DNA binding"/>
    <property type="evidence" value="ECO:0007669"/>
    <property type="project" value="TreeGrafter"/>
</dbReference>
<dbReference type="Gene3D" id="4.10.280.10">
    <property type="entry name" value="Helix-loop-helix DNA-binding domain"/>
    <property type="match status" value="1"/>
</dbReference>
<sequence>MSAAQAAPTGHRRTSDESGGSDPADQRRQANARERFRTHSVNSAFNSLRQLIPTEPINRKLSKIETLRLAKSYISHLLAVLVTGTNQRPCVEVHALQQPPGPAPMAETADEHEEEDGDTAEERQIARTAHGNVPAYRKPICTFCVSFEKC</sequence>
<keyword evidence="3" id="KW-0238">DNA-binding</keyword>
<dbReference type="STRING" id="7167.A0A182FJD7"/>
<accession>A0A182FJD7</accession>
<dbReference type="SMART" id="SM00353">
    <property type="entry name" value="HLH"/>
    <property type="match status" value="1"/>
</dbReference>
<dbReference type="GO" id="GO:0032502">
    <property type="term" value="P:developmental process"/>
    <property type="evidence" value="ECO:0007669"/>
    <property type="project" value="TreeGrafter"/>
</dbReference>
<feature type="region of interest" description="Disordered" evidence="6">
    <location>
        <begin position="1"/>
        <end position="42"/>
    </location>
</feature>
<dbReference type="VEuPathDB" id="VectorBase:AALB20_033487"/>
<reference evidence="7 8" key="1">
    <citation type="journal article" date="2017" name="G3 (Bethesda)">
        <title>The Physical Genome Mapping of Anopheles albimanus Corrected Scaffold Misassemblies and Identified Interarm Rearrangements in Genus Anopheles.</title>
        <authorList>
            <person name="Artemov G.N."/>
            <person name="Peery A.N."/>
            <person name="Jiang X."/>
            <person name="Tu Z."/>
            <person name="Stegniy V.N."/>
            <person name="Sharakhova M.V."/>
            <person name="Sharakhov I.V."/>
        </authorList>
    </citation>
    <scope>NUCLEOTIDE SEQUENCE [LARGE SCALE GENOMIC DNA]</scope>
    <source>
        <strain evidence="7 8">ALBI9_A</strain>
    </source>
</reference>
<dbReference type="PANTHER" id="PTHR23349:SF42">
    <property type="entry name" value="BHLH DOMAIN-CONTAINING PROTEIN"/>
    <property type="match status" value="1"/>
</dbReference>
<dbReference type="AlphaFoldDB" id="A0A182FJD7"/>
<evidence type="ECO:0000256" key="4">
    <source>
        <dbReference type="ARBA" id="ARBA00023163"/>
    </source>
</evidence>
<dbReference type="OrthoDB" id="6106870at2759"/>
<keyword evidence="2" id="KW-0805">Transcription regulation</keyword>
<keyword evidence="4" id="KW-0804">Transcription</keyword>